<dbReference type="Proteomes" id="UP000434052">
    <property type="component" value="Unassembled WGS sequence"/>
</dbReference>
<dbReference type="AlphaFoldDB" id="A0A6P1ZNZ7"/>
<dbReference type="EMBL" id="QMIF01000002">
    <property type="protein sequence ID" value="TVM36085.1"/>
    <property type="molecule type" value="Genomic_DNA"/>
</dbReference>
<gene>
    <name evidence="1" type="ORF">DQK91_05430</name>
</gene>
<reference evidence="1 2" key="1">
    <citation type="submission" date="2018-06" db="EMBL/GenBank/DDBJ databases">
        <title>Complete genome of Desulfovibrio marinus P48SEP.</title>
        <authorList>
            <person name="Crispim J.S."/>
            <person name="Vidigal P.M.P."/>
            <person name="Silva L.C.F."/>
            <person name="Araujo L.C."/>
            <person name="Laguardia C.N."/>
            <person name="Dias R.S."/>
            <person name="Sousa M.P."/>
            <person name="Paula S.O."/>
            <person name="Silva C."/>
        </authorList>
    </citation>
    <scope>NUCLEOTIDE SEQUENCE [LARGE SCALE GENOMIC DNA]</scope>
    <source>
        <strain evidence="1 2">P48SEP</strain>
    </source>
</reference>
<proteinExistence type="predicted"/>
<dbReference type="PANTHER" id="PTHR33604:SF3">
    <property type="entry name" value="OSJNBA0004B13.7 PROTEIN"/>
    <property type="match status" value="1"/>
</dbReference>
<name>A0A6P1ZNZ7_9BACT</name>
<dbReference type="Gene3D" id="3.90.550.10">
    <property type="entry name" value="Spore Coat Polysaccharide Biosynthesis Protein SpsA, Chain A"/>
    <property type="match status" value="1"/>
</dbReference>
<dbReference type="InterPro" id="IPR029044">
    <property type="entry name" value="Nucleotide-diphossugar_trans"/>
</dbReference>
<sequence length="293" mass="34208">MLRSGDLTEEYGSIILLEDDIYPSPHFYNYAASALDYYQDDDRIAGISLYSPQYNETSFMGFRPMQDDVDAYFLALPSSWGQAWTWEQWRRFKAWYDANADKDIAPIVPPNVRLWPESSWKKYFIAYMCDSNLFFVYPYLSFSTNFSDIGVNHKTNSTRFQVPIHMFPKEYVFKPMDESLCVYDEYCELLPDRFVRLAPHLGDSDLVVDLYGVKDLNQFQATHILTSRPMPALASWSKDLKPHELNVVCDIKGNGLNYGLLCDCDKTPLNINAESVCYYYNVSRRVLRWCRID</sequence>
<protein>
    <submittedName>
        <fullName evidence="1">Uncharacterized protein</fullName>
    </submittedName>
</protein>
<accession>A0A6P1ZNZ7</accession>
<dbReference type="PANTHER" id="PTHR33604">
    <property type="entry name" value="OSJNBA0004B13.7 PROTEIN"/>
    <property type="match status" value="1"/>
</dbReference>
<evidence type="ECO:0000313" key="2">
    <source>
        <dbReference type="Proteomes" id="UP000434052"/>
    </source>
</evidence>
<evidence type="ECO:0000313" key="1">
    <source>
        <dbReference type="EMBL" id="TVM36085.1"/>
    </source>
</evidence>
<comment type="caution">
    <text evidence="1">The sequence shown here is derived from an EMBL/GenBank/DDBJ whole genome shotgun (WGS) entry which is preliminary data.</text>
</comment>
<organism evidence="1 2">
    <name type="scientific">Oceanidesulfovibrio marinus</name>
    <dbReference type="NCBI Taxonomy" id="370038"/>
    <lineage>
        <taxon>Bacteria</taxon>
        <taxon>Pseudomonadati</taxon>
        <taxon>Thermodesulfobacteriota</taxon>
        <taxon>Desulfovibrionia</taxon>
        <taxon>Desulfovibrionales</taxon>
        <taxon>Desulfovibrionaceae</taxon>
        <taxon>Oceanidesulfovibrio</taxon>
    </lineage>
</organism>